<dbReference type="InterPro" id="IPR011644">
    <property type="entry name" value="Heme_NO-bd"/>
</dbReference>
<dbReference type="InterPro" id="IPR038158">
    <property type="entry name" value="H-NOX_domain_sf"/>
</dbReference>
<dbReference type="Gene3D" id="3.90.1520.10">
    <property type="entry name" value="H-NOX domain"/>
    <property type="match status" value="1"/>
</dbReference>
<accession>A0ABW1SW69</accession>
<name>A0ABW1SW69_9ACTN</name>
<gene>
    <name evidence="2" type="ORF">ACFQGU_00130</name>
</gene>
<dbReference type="InterPro" id="IPR024096">
    <property type="entry name" value="NO_sig/Golgi_transp_ligand-bd"/>
</dbReference>
<evidence type="ECO:0000313" key="3">
    <source>
        <dbReference type="Proteomes" id="UP001596138"/>
    </source>
</evidence>
<dbReference type="RefSeq" id="WP_386763318.1">
    <property type="nucleotide sequence ID" value="NZ_JBHSTI010000001.1"/>
</dbReference>
<dbReference type="PANTHER" id="PTHR45655">
    <property type="entry name" value="GUANYLATE CYCLASE SOLUBLE SUBUNIT BETA-2"/>
    <property type="match status" value="1"/>
</dbReference>
<evidence type="ECO:0000313" key="2">
    <source>
        <dbReference type="EMBL" id="MFC6236269.1"/>
    </source>
</evidence>
<feature type="domain" description="Heme NO-binding" evidence="1">
    <location>
        <begin position="2"/>
        <end position="162"/>
    </location>
</feature>
<proteinExistence type="predicted"/>
<keyword evidence="3" id="KW-1185">Reference proteome</keyword>
<dbReference type="Pfam" id="PF07700">
    <property type="entry name" value="HNOB"/>
    <property type="match status" value="1"/>
</dbReference>
<organism evidence="2 3">
    <name type="scientific">Longivirga aurantiaca</name>
    <dbReference type="NCBI Taxonomy" id="1837743"/>
    <lineage>
        <taxon>Bacteria</taxon>
        <taxon>Bacillati</taxon>
        <taxon>Actinomycetota</taxon>
        <taxon>Actinomycetes</taxon>
        <taxon>Sporichthyales</taxon>
        <taxon>Sporichthyaceae</taxon>
        <taxon>Longivirga</taxon>
    </lineage>
</organism>
<protein>
    <submittedName>
        <fullName evidence="2">Heme NO-binding domain-containing protein</fullName>
    </submittedName>
</protein>
<dbReference type="Proteomes" id="UP001596138">
    <property type="component" value="Unassembled WGS sequence"/>
</dbReference>
<evidence type="ECO:0000259" key="1">
    <source>
        <dbReference type="Pfam" id="PF07700"/>
    </source>
</evidence>
<dbReference type="PANTHER" id="PTHR45655:SF13">
    <property type="entry name" value="SOLUBLE GUANYLATE CYCLASE GCY-32-RELATED"/>
    <property type="match status" value="1"/>
</dbReference>
<comment type="caution">
    <text evidence="2">The sequence shown here is derived from an EMBL/GenBank/DDBJ whole genome shotgun (WGS) entry which is preliminary data.</text>
</comment>
<dbReference type="EMBL" id="JBHSTI010000001">
    <property type="protein sequence ID" value="MFC6236269.1"/>
    <property type="molecule type" value="Genomic_DNA"/>
</dbReference>
<sequence length="185" mass="19859">MYGLINEAMRRHVVENAGPAAWSSIALRAETSQTFAALHYYDDSVTYALVGAASEVLDAPAEDLLRGFGHYWSTRVGPESYGDILGATGTDVASVLRNLDEMHARLQSLYPELRPPSFDVVETGEDGLDVHYRSERAGLVPFVVGLLEGLGDLYGTPAAVTHDAVASDGTDHEVFHVRLTASGAP</sequence>
<reference evidence="3" key="1">
    <citation type="journal article" date="2019" name="Int. J. Syst. Evol. Microbiol.">
        <title>The Global Catalogue of Microorganisms (GCM) 10K type strain sequencing project: providing services to taxonomists for standard genome sequencing and annotation.</title>
        <authorList>
            <consortium name="The Broad Institute Genomics Platform"/>
            <consortium name="The Broad Institute Genome Sequencing Center for Infectious Disease"/>
            <person name="Wu L."/>
            <person name="Ma J."/>
        </authorList>
    </citation>
    <scope>NUCLEOTIDE SEQUENCE [LARGE SCALE GENOMIC DNA]</scope>
    <source>
        <strain evidence="3">CGMCC 4.7317</strain>
    </source>
</reference>
<dbReference type="SUPFAM" id="SSF111126">
    <property type="entry name" value="Ligand-binding domain in the NO signalling and Golgi transport"/>
    <property type="match status" value="1"/>
</dbReference>